<evidence type="ECO:0000256" key="12">
    <source>
        <dbReference type="ARBA" id="ARBA00023136"/>
    </source>
</evidence>
<comment type="similarity">
    <text evidence="13">Belongs to the RING-type zinc finger family. ATL subfamily.</text>
</comment>
<evidence type="ECO:0000313" key="19">
    <source>
        <dbReference type="EMBL" id="KAF5739762.1"/>
    </source>
</evidence>
<evidence type="ECO:0000256" key="11">
    <source>
        <dbReference type="ARBA" id="ARBA00022989"/>
    </source>
</evidence>
<comment type="subcellular location">
    <subcellularLocation>
        <location evidence="2">Membrane</location>
        <topology evidence="2">Single-pass membrane protein</topology>
    </subcellularLocation>
</comment>
<feature type="chain" id="PRO_5029811189" description="RING-type E3 ubiquitin transferase" evidence="17">
    <location>
        <begin position="34"/>
        <end position="391"/>
    </location>
</feature>
<keyword evidence="10" id="KW-0862">Zinc</keyword>
<evidence type="ECO:0000256" key="17">
    <source>
        <dbReference type="SAM" id="SignalP"/>
    </source>
</evidence>
<dbReference type="SMART" id="SM00184">
    <property type="entry name" value="RING"/>
    <property type="match status" value="1"/>
</dbReference>
<evidence type="ECO:0000256" key="8">
    <source>
        <dbReference type="ARBA" id="ARBA00022771"/>
    </source>
</evidence>
<keyword evidence="8 14" id="KW-0863">Zinc-finger</keyword>
<evidence type="ECO:0000313" key="20">
    <source>
        <dbReference type="Proteomes" id="UP000593562"/>
    </source>
</evidence>
<keyword evidence="6 16" id="KW-0812">Transmembrane</keyword>
<dbReference type="OrthoDB" id="8062037at2759"/>
<dbReference type="Gene3D" id="3.30.40.10">
    <property type="entry name" value="Zinc/RING finger domain, C3HC4 (zinc finger)"/>
    <property type="match status" value="1"/>
</dbReference>
<keyword evidence="7" id="KW-0479">Metal-binding</keyword>
<evidence type="ECO:0000256" key="9">
    <source>
        <dbReference type="ARBA" id="ARBA00022786"/>
    </source>
</evidence>
<dbReference type="InterPro" id="IPR001841">
    <property type="entry name" value="Znf_RING"/>
</dbReference>
<sequence length="391" mass="43432">MERQNIHHSRSISSTFYLKLLLLLLYGLPYGTAQPSRTNPATPPNDFSFGQRFNPSLAIVMMVIVSIFFLLGFISVYIRQCGGARYGRPNLDPNGLGGNGRRSRAVRGLDPEVISTFPTFVYSAVKGLKIGNGSLECAVCINEFEDDETLRLIPKCSHAFHPECIDAWLGSHVTCPVCRANLVPKPGEVDNSTVHMFGPDRILDPQSDVSIHVAEDNADRGLSMQPPELNMINPTIHNRPPRSKSTGWRLTSLFPRSHSTGHSLVQAGDNHERFTLRLPVDLRNQLINSTLNRSKSCVGFPRAQSSKKGFRSASTGRSVSGRNYFQYERFGQEGRPDRWVFTPTPPFLTRAGSVRSNATPPNNLAKSVRLSIDDNEIGERSSDRLRPDSEV</sequence>
<dbReference type="InParanoid" id="A0A7J7D068"/>
<dbReference type="GO" id="GO:0061630">
    <property type="term" value="F:ubiquitin protein ligase activity"/>
    <property type="evidence" value="ECO:0007669"/>
    <property type="project" value="UniProtKB-EC"/>
</dbReference>
<dbReference type="EC" id="2.3.2.27" evidence="4"/>
<dbReference type="PANTHER" id="PTHR14155">
    <property type="entry name" value="RING FINGER DOMAIN-CONTAINING"/>
    <property type="match status" value="1"/>
</dbReference>
<dbReference type="PANTHER" id="PTHR14155:SF583">
    <property type="entry name" value="RING-TYPE DOMAIN-CONTAINING PROTEIN"/>
    <property type="match status" value="1"/>
</dbReference>
<dbReference type="Proteomes" id="UP000593562">
    <property type="component" value="Unassembled WGS sequence"/>
</dbReference>
<dbReference type="PROSITE" id="PS50089">
    <property type="entry name" value="ZF_RING_2"/>
    <property type="match status" value="1"/>
</dbReference>
<keyword evidence="17" id="KW-0732">Signal</keyword>
<evidence type="ECO:0000256" key="13">
    <source>
        <dbReference type="ARBA" id="ARBA00024209"/>
    </source>
</evidence>
<evidence type="ECO:0000256" key="14">
    <source>
        <dbReference type="PROSITE-ProRule" id="PRU00175"/>
    </source>
</evidence>
<comment type="caution">
    <text evidence="19">The sequence shown here is derived from an EMBL/GenBank/DDBJ whole genome shotgun (WGS) entry which is preliminary data.</text>
</comment>
<feature type="transmembrane region" description="Helical" evidence="16">
    <location>
        <begin position="57"/>
        <end position="78"/>
    </location>
</feature>
<evidence type="ECO:0000256" key="5">
    <source>
        <dbReference type="ARBA" id="ARBA00022679"/>
    </source>
</evidence>
<protein>
    <recommendedName>
        <fullName evidence="4">RING-type E3 ubiquitin transferase</fullName>
        <ecNumber evidence="4">2.3.2.27</ecNumber>
    </recommendedName>
</protein>
<organism evidence="19 20">
    <name type="scientific">Tripterygium wilfordii</name>
    <name type="common">Thunder God vine</name>
    <dbReference type="NCBI Taxonomy" id="458696"/>
    <lineage>
        <taxon>Eukaryota</taxon>
        <taxon>Viridiplantae</taxon>
        <taxon>Streptophyta</taxon>
        <taxon>Embryophyta</taxon>
        <taxon>Tracheophyta</taxon>
        <taxon>Spermatophyta</taxon>
        <taxon>Magnoliopsida</taxon>
        <taxon>eudicotyledons</taxon>
        <taxon>Gunneridae</taxon>
        <taxon>Pentapetalae</taxon>
        <taxon>rosids</taxon>
        <taxon>fabids</taxon>
        <taxon>Celastrales</taxon>
        <taxon>Celastraceae</taxon>
        <taxon>Tripterygium</taxon>
    </lineage>
</organism>
<dbReference type="Pfam" id="PF13639">
    <property type="entry name" value="zf-RING_2"/>
    <property type="match status" value="1"/>
</dbReference>
<dbReference type="CDD" id="cd16461">
    <property type="entry name" value="RING-H2_EL5-like"/>
    <property type="match status" value="1"/>
</dbReference>
<evidence type="ECO:0000259" key="18">
    <source>
        <dbReference type="PROSITE" id="PS50089"/>
    </source>
</evidence>
<gene>
    <name evidence="19" type="ORF">HS088_TW12G00972</name>
</gene>
<proteinExistence type="inferred from homology"/>
<keyword evidence="12 16" id="KW-0472">Membrane</keyword>
<evidence type="ECO:0000256" key="10">
    <source>
        <dbReference type="ARBA" id="ARBA00022833"/>
    </source>
</evidence>
<name>A0A7J7D068_TRIWF</name>
<dbReference type="InterPro" id="IPR013083">
    <property type="entry name" value="Znf_RING/FYVE/PHD"/>
</dbReference>
<keyword evidence="20" id="KW-1185">Reference proteome</keyword>
<dbReference type="FunFam" id="3.30.40.10:FF:000187">
    <property type="entry name" value="E3 ubiquitin-protein ligase ATL6"/>
    <property type="match status" value="1"/>
</dbReference>
<keyword evidence="11 16" id="KW-1133">Transmembrane helix</keyword>
<comment type="catalytic activity">
    <reaction evidence="1">
        <text>S-ubiquitinyl-[E2 ubiquitin-conjugating enzyme]-L-cysteine + [acceptor protein]-L-lysine = [E2 ubiquitin-conjugating enzyme]-L-cysteine + N(6)-ubiquitinyl-[acceptor protein]-L-lysine.</text>
        <dbReference type="EC" id="2.3.2.27"/>
    </reaction>
</comment>
<dbReference type="AlphaFoldDB" id="A0A7J7D068"/>
<dbReference type="SUPFAM" id="SSF57850">
    <property type="entry name" value="RING/U-box"/>
    <property type="match status" value="1"/>
</dbReference>
<evidence type="ECO:0000256" key="3">
    <source>
        <dbReference type="ARBA" id="ARBA00004906"/>
    </source>
</evidence>
<dbReference type="GO" id="GO:0016020">
    <property type="term" value="C:membrane"/>
    <property type="evidence" value="ECO:0007669"/>
    <property type="project" value="UniProtKB-SubCell"/>
</dbReference>
<dbReference type="InterPro" id="IPR053238">
    <property type="entry name" value="RING-H2_zinc_finger"/>
</dbReference>
<evidence type="ECO:0000256" key="4">
    <source>
        <dbReference type="ARBA" id="ARBA00012483"/>
    </source>
</evidence>
<dbReference type="EMBL" id="JAAARO010000012">
    <property type="protein sequence ID" value="KAF5739762.1"/>
    <property type="molecule type" value="Genomic_DNA"/>
</dbReference>
<keyword evidence="9" id="KW-0833">Ubl conjugation pathway</keyword>
<evidence type="ECO:0000256" key="1">
    <source>
        <dbReference type="ARBA" id="ARBA00000900"/>
    </source>
</evidence>
<evidence type="ECO:0000256" key="7">
    <source>
        <dbReference type="ARBA" id="ARBA00022723"/>
    </source>
</evidence>
<feature type="signal peptide" evidence="17">
    <location>
        <begin position="1"/>
        <end position="33"/>
    </location>
</feature>
<evidence type="ECO:0000256" key="6">
    <source>
        <dbReference type="ARBA" id="ARBA00022692"/>
    </source>
</evidence>
<dbReference type="GO" id="GO:0008270">
    <property type="term" value="F:zinc ion binding"/>
    <property type="evidence" value="ECO:0007669"/>
    <property type="project" value="UniProtKB-KW"/>
</dbReference>
<feature type="region of interest" description="Disordered" evidence="15">
    <location>
        <begin position="220"/>
        <end position="245"/>
    </location>
</feature>
<keyword evidence="5" id="KW-0808">Transferase</keyword>
<accession>A0A7J7D068</accession>
<evidence type="ECO:0000256" key="15">
    <source>
        <dbReference type="SAM" id="MobiDB-lite"/>
    </source>
</evidence>
<reference evidence="19 20" key="1">
    <citation type="journal article" date="2020" name="Nat. Commun.">
        <title>Genome of Tripterygium wilfordii and identification of cytochrome P450 involved in triptolide biosynthesis.</title>
        <authorList>
            <person name="Tu L."/>
            <person name="Su P."/>
            <person name="Zhang Z."/>
            <person name="Gao L."/>
            <person name="Wang J."/>
            <person name="Hu T."/>
            <person name="Zhou J."/>
            <person name="Zhang Y."/>
            <person name="Zhao Y."/>
            <person name="Liu Y."/>
            <person name="Song Y."/>
            <person name="Tong Y."/>
            <person name="Lu Y."/>
            <person name="Yang J."/>
            <person name="Xu C."/>
            <person name="Jia M."/>
            <person name="Peters R.J."/>
            <person name="Huang L."/>
            <person name="Gao W."/>
        </authorList>
    </citation>
    <scope>NUCLEOTIDE SEQUENCE [LARGE SCALE GENOMIC DNA]</scope>
    <source>
        <strain evidence="20">cv. XIE 37</strain>
        <tissue evidence="19">Leaf</tissue>
    </source>
</reference>
<feature type="domain" description="RING-type" evidence="18">
    <location>
        <begin position="137"/>
        <end position="179"/>
    </location>
</feature>
<comment type="pathway">
    <text evidence="3">Protein modification; protein ubiquitination.</text>
</comment>
<evidence type="ECO:0000256" key="16">
    <source>
        <dbReference type="SAM" id="Phobius"/>
    </source>
</evidence>
<evidence type="ECO:0000256" key="2">
    <source>
        <dbReference type="ARBA" id="ARBA00004167"/>
    </source>
</evidence>